<evidence type="ECO:0000256" key="1">
    <source>
        <dbReference type="ARBA" id="ARBA00022729"/>
    </source>
</evidence>
<dbReference type="Gene3D" id="2.50.20.10">
    <property type="entry name" value="Lipoprotein localisation LolA/LolB/LppX"/>
    <property type="match status" value="1"/>
</dbReference>
<dbReference type="InterPro" id="IPR029046">
    <property type="entry name" value="LolA/LolB/LppX"/>
</dbReference>
<keyword evidence="1 2" id="KW-0732">Signal</keyword>
<evidence type="ECO:0000313" key="5">
    <source>
        <dbReference type="Proteomes" id="UP000298763"/>
    </source>
</evidence>
<dbReference type="Proteomes" id="UP000298763">
    <property type="component" value="Chromosome"/>
</dbReference>
<evidence type="ECO:0000313" key="6">
    <source>
        <dbReference type="Proteomes" id="UP000584325"/>
    </source>
</evidence>
<keyword evidence="4" id="KW-0449">Lipoprotein</keyword>
<organism evidence="3 6">
    <name type="scientific">Pseudoduganella umbonata</name>
    <dbReference type="NCBI Taxonomy" id="864828"/>
    <lineage>
        <taxon>Bacteria</taxon>
        <taxon>Pseudomonadati</taxon>
        <taxon>Pseudomonadota</taxon>
        <taxon>Betaproteobacteria</taxon>
        <taxon>Burkholderiales</taxon>
        <taxon>Oxalobacteraceae</taxon>
        <taxon>Telluria group</taxon>
        <taxon>Pseudoduganella</taxon>
    </lineage>
</organism>
<feature type="signal peptide" evidence="2">
    <location>
        <begin position="1"/>
        <end position="18"/>
    </location>
</feature>
<evidence type="ECO:0000256" key="2">
    <source>
        <dbReference type="SAM" id="SignalP"/>
    </source>
</evidence>
<feature type="chain" id="PRO_5044607427" evidence="2">
    <location>
        <begin position="19"/>
        <end position="212"/>
    </location>
</feature>
<dbReference type="EMBL" id="CP040017">
    <property type="protein sequence ID" value="QCP11235.1"/>
    <property type="molecule type" value="Genomic_DNA"/>
</dbReference>
<sequence length="212" mass="22620">MKKILMTVALALPAFAAAANGNAANANANAAVPVAKIQAMLAKPPVMCGRFDQSKTLAGMKKPLAANGRFCVVQEKGVLWRTLQPFPNTLRLTRSEIIHYQGDRVAMRLDAKTEPTVRMINQVLFSLLAGDLAQLEQLFKVDGTVGADSWNVTLEAREPALAKAIGTIRLDGGAYVNNIVISEASGDRTSIVFSKIESGAKALGPEEAALFK</sequence>
<dbReference type="EMBL" id="JACHXS010000012">
    <property type="protein sequence ID" value="MBB3224403.1"/>
    <property type="molecule type" value="Genomic_DNA"/>
</dbReference>
<dbReference type="SUPFAM" id="SSF89392">
    <property type="entry name" value="Prokaryotic lipoproteins and lipoprotein localization factors"/>
    <property type="match status" value="1"/>
</dbReference>
<protein>
    <submittedName>
        <fullName evidence="4">Outer membrane lipoprotein carrier protein LolA</fullName>
    </submittedName>
</protein>
<evidence type="ECO:0000313" key="3">
    <source>
        <dbReference type="EMBL" id="MBB3224403.1"/>
    </source>
</evidence>
<dbReference type="Pfam" id="PF19574">
    <property type="entry name" value="LolA_3"/>
    <property type="match status" value="1"/>
</dbReference>
<dbReference type="Proteomes" id="UP000584325">
    <property type="component" value="Unassembled WGS sequence"/>
</dbReference>
<dbReference type="CDD" id="cd16325">
    <property type="entry name" value="LolA"/>
    <property type="match status" value="1"/>
</dbReference>
<reference evidence="3 6" key="2">
    <citation type="submission" date="2020-08" db="EMBL/GenBank/DDBJ databases">
        <title>Genomic Encyclopedia of Type Strains, Phase III (KMG-III): the genomes of soil and plant-associated and newly described type strains.</title>
        <authorList>
            <person name="Whitman W."/>
        </authorList>
    </citation>
    <scope>NUCLEOTIDE SEQUENCE [LARGE SCALE GENOMIC DNA]</scope>
    <source>
        <strain evidence="3 6">CECT 7753</strain>
    </source>
</reference>
<name>A0A4P8HS59_9BURK</name>
<keyword evidence="5" id="KW-1185">Reference proteome</keyword>
<evidence type="ECO:0000313" key="4">
    <source>
        <dbReference type="EMBL" id="QCP11235.1"/>
    </source>
</evidence>
<gene>
    <name evidence="4" type="ORF">FCL38_13030</name>
    <name evidence="3" type="ORF">FHS02_005267</name>
</gene>
<dbReference type="AlphaFoldDB" id="A0A4P8HS59"/>
<dbReference type="OrthoDB" id="7025041at2"/>
<dbReference type="InterPro" id="IPR004564">
    <property type="entry name" value="OM_lipoprot_carrier_LolA-like"/>
</dbReference>
<reference evidence="4 5" key="1">
    <citation type="submission" date="2019-05" db="EMBL/GenBank/DDBJ databases">
        <title>Draft Genome Sequences of Six Type Strains of the Genus Massilia.</title>
        <authorList>
            <person name="Miess H."/>
            <person name="Frediansyhah A."/>
            <person name="Gross H."/>
        </authorList>
    </citation>
    <scope>NUCLEOTIDE SEQUENCE [LARGE SCALE GENOMIC DNA]</scope>
    <source>
        <strain evidence="4 5">DSMZ 26121</strain>
    </source>
</reference>
<dbReference type="RefSeq" id="WP_137314098.1">
    <property type="nucleotide sequence ID" value="NZ_CP040017.1"/>
</dbReference>
<accession>A0A4P8HS59</accession>
<proteinExistence type="predicted"/>